<dbReference type="SUPFAM" id="SSF48403">
    <property type="entry name" value="Ankyrin repeat"/>
    <property type="match status" value="1"/>
</dbReference>
<dbReference type="InterPro" id="IPR042334">
    <property type="entry name" value="ANKRD31"/>
</dbReference>
<dbReference type="InterPro" id="IPR036770">
    <property type="entry name" value="Ankyrin_rpt-contain_sf"/>
</dbReference>
<comment type="caution">
    <text evidence="3">The sequence shown here is derived from an EMBL/GenBank/DDBJ whole genome shotgun (WGS) entry which is preliminary data.</text>
</comment>
<dbReference type="PROSITE" id="PS50297">
    <property type="entry name" value="ANK_REP_REGION"/>
    <property type="match status" value="3"/>
</dbReference>
<feature type="compositionally biased region" description="Polar residues" evidence="2">
    <location>
        <begin position="1"/>
        <end position="11"/>
    </location>
</feature>
<evidence type="ECO:0000313" key="3">
    <source>
        <dbReference type="EMBL" id="MED6283387.1"/>
    </source>
</evidence>
<feature type="region of interest" description="Disordered" evidence="2">
    <location>
        <begin position="180"/>
        <end position="211"/>
    </location>
</feature>
<dbReference type="EMBL" id="JAHUTJ010049658">
    <property type="protein sequence ID" value="MED6283387.1"/>
    <property type="molecule type" value="Genomic_DNA"/>
</dbReference>
<feature type="compositionally biased region" description="Basic residues" evidence="2">
    <location>
        <begin position="24"/>
        <end position="36"/>
    </location>
</feature>
<evidence type="ECO:0000256" key="1">
    <source>
        <dbReference type="PROSITE-ProRule" id="PRU00023"/>
    </source>
</evidence>
<gene>
    <name evidence="3" type="ORF">CHARACLAT_008212</name>
</gene>
<feature type="repeat" description="ANK" evidence="1">
    <location>
        <begin position="91"/>
        <end position="123"/>
    </location>
</feature>
<feature type="compositionally biased region" description="Basic and acidic residues" evidence="2">
    <location>
        <begin position="13"/>
        <end position="23"/>
    </location>
</feature>
<feature type="region of interest" description="Disordered" evidence="2">
    <location>
        <begin position="1"/>
        <end position="50"/>
    </location>
</feature>
<dbReference type="Pfam" id="PF12796">
    <property type="entry name" value="Ank_2"/>
    <property type="match status" value="1"/>
</dbReference>
<organism evidence="3 4">
    <name type="scientific">Characodon lateralis</name>
    <dbReference type="NCBI Taxonomy" id="208331"/>
    <lineage>
        <taxon>Eukaryota</taxon>
        <taxon>Metazoa</taxon>
        <taxon>Chordata</taxon>
        <taxon>Craniata</taxon>
        <taxon>Vertebrata</taxon>
        <taxon>Euteleostomi</taxon>
        <taxon>Actinopterygii</taxon>
        <taxon>Neopterygii</taxon>
        <taxon>Teleostei</taxon>
        <taxon>Neoteleostei</taxon>
        <taxon>Acanthomorphata</taxon>
        <taxon>Ovalentaria</taxon>
        <taxon>Atherinomorphae</taxon>
        <taxon>Cyprinodontiformes</taxon>
        <taxon>Goodeidae</taxon>
        <taxon>Characodon</taxon>
    </lineage>
</organism>
<keyword evidence="4" id="KW-1185">Reference proteome</keyword>
<reference evidence="3 4" key="1">
    <citation type="submission" date="2021-06" db="EMBL/GenBank/DDBJ databases">
        <authorList>
            <person name="Palmer J.M."/>
        </authorList>
    </citation>
    <scope>NUCLEOTIDE SEQUENCE [LARGE SCALE GENOMIC DNA]</scope>
    <source>
        <strain evidence="3 4">CL_MEX2019</strain>
        <tissue evidence="3">Muscle</tissue>
    </source>
</reference>
<dbReference type="Gene3D" id="1.25.40.20">
    <property type="entry name" value="Ankyrin repeat-containing domain"/>
    <property type="match status" value="1"/>
</dbReference>
<feature type="repeat" description="ANK" evidence="1">
    <location>
        <begin position="58"/>
        <end position="90"/>
    </location>
</feature>
<name>A0ABU7E8B5_9TELE</name>
<keyword evidence="1" id="KW-0040">ANK repeat</keyword>
<evidence type="ECO:0000256" key="2">
    <source>
        <dbReference type="SAM" id="MobiDB-lite"/>
    </source>
</evidence>
<protein>
    <recommendedName>
        <fullName evidence="5">Ankyrin repeat domain-containing protein 31</fullName>
    </recommendedName>
</protein>
<dbReference type="InterPro" id="IPR002110">
    <property type="entry name" value="Ankyrin_rpt"/>
</dbReference>
<accession>A0ABU7E8B5</accession>
<dbReference type="PANTHER" id="PTHR24176">
    <property type="entry name" value="ANKYRIN REPEAT DOMAIN-CONTAINING PROTEIN 31-RELATED"/>
    <property type="match status" value="1"/>
</dbReference>
<dbReference type="Proteomes" id="UP001352852">
    <property type="component" value="Unassembled WGS sequence"/>
</dbReference>
<feature type="compositionally biased region" description="Low complexity" evidence="2">
    <location>
        <begin position="37"/>
        <end position="46"/>
    </location>
</feature>
<feature type="repeat" description="ANK" evidence="1">
    <location>
        <begin position="124"/>
        <end position="156"/>
    </location>
</feature>
<dbReference type="SMART" id="SM00248">
    <property type="entry name" value="ANK"/>
    <property type="match status" value="3"/>
</dbReference>
<evidence type="ECO:0000313" key="4">
    <source>
        <dbReference type="Proteomes" id="UP001352852"/>
    </source>
</evidence>
<sequence>MAVSTSGSQAANKDIKDKPELNQHKTHKVKTNKGKKSAAGCAASSSRSKKLLHKRNYKGETLLHKACQKNDLAQVKMLLQAGIDVNMEDYAGWTALHEASAAGDESVVEELLRAGANVNARNCDGVTPLHDAVYAECYQVVKLLLENGSNPTDQNVGGVRALDMATDRNMRELLMTFQASSVGQGESSKGAAQCAEPGSEGGAGGEPTDVQLRQDGIRNNSFTVQSPEAVSAVLEDVGKKQAEISTWHLIDLNDVERYKAAFLEIQSVLTDVLTKQRLEKNSLTHKFRIVPEHLRRVLRDQFLSLASRQRHLVKLLQKQMELEEAYIKAKANISSTKESILGNNIPVSSTYALDKVTFRNKPLSNYLEDNQNPFEIQLQDDVGYNKDGSAQQELSPEPENPYRLLQKIKIVHLMSCEEFLPDAVMDYYWDKLLKLDAVDFENWELEL</sequence>
<proteinExistence type="predicted"/>
<dbReference type="PANTHER" id="PTHR24176:SF14">
    <property type="entry name" value="ANKYRIN REPEAT DOMAIN-CONTAINING PROTEIN 31"/>
    <property type="match status" value="1"/>
</dbReference>
<dbReference type="PROSITE" id="PS50088">
    <property type="entry name" value="ANK_REPEAT"/>
    <property type="match status" value="3"/>
</dbReference>
<evidence type="ECO:0008006" key="5">
    <source>
        <dbReference type="Google" id="ProtNLM"/>
    </source>
</evidence>